<dbReference type="Proteomes" id="UP000615446">
    <property type="component" value="Unassembled WGS sequence"/>
</dbReference>
<organism evidence="2 3">
    <name type="scientific">Rhizophagus clarus</name>
    <dbReference type="NCBI Taxonomy" id="94130"/>
    <lineage>
        <taxon>Eukaryota</taxon>
        <taxon>Fungi</taxon>
        <taxon>Fungi incertae sedis</taxon>
        <taxon>Mucoromycota</taxon>
        <taxon>Glomeromycotina</taxon>
        <taxon>Glomeromycetes</taxon>
        <taxon>Glomerales</taxon>
        <taxon>Glomeraceae</taxon>
        <taxon>Rhizophagus</taxon>
    </lineage>
</organism>
<comment type="caution">
    <text evidence="2">The sequence shown here is derived from an EMBL/GenBank/DDBJ whole genome shotgun (WGS) entry which is preliminary data.</text>
</comment>
<dbReference type="SUPFAM" id="SSF52540">
    <property type="entry name" value="P-loop containing nucleoside triphosphate hydrolases"/>
    <property type="match status" value="1"/>
</dbReference>
<dbReference type="GO" id="GO:0016887">
    <property type="term" value="F:ATP hydrolysis activity"/>
    <property type="evidence" value="ECO:0007669"/>
    <property type="project" value="InterPro"/>
</dbReference>
<dbReference type="CDD" id="cd00009">
    <property type="entry name" value="AAA"/>
    <property type="match status" value="1"/>
</dbReference>
<proteinExistence type="predicted"/>
<accession>A0A8H3QAU0</accession>
<name>A0A8H3QAU0_9GLOM</name>
<evidence type="ECO:0000259" key="1">
    <source>
        <dbReference type="SMART" id="SM00382"/>
    </source>
</evidence>
<dbReference type="OrthoDB" id="2400221at2759"/>
<dbReference type="InterPro" id="IPR027417">
    <property type="entry name" value="P-loop_NTPase"/>
</dbReference>
<dbReference type="PANTHER" id="PTHR22605:SF1">
    <property type="entry name" value="RZ-TYPE DOMAIN-CONTAINING PROTEIN"/>
    <property type="match status" value="1"/>
</dbReference>
<reference evidence="2" key="1">
    <citation type="submission" date="2019-10" db="EMBL/GenBank/DDBJ databases">
        <title>Conservation and host-specific expression of non-tandemly repeated heterogenous ribosome RNA gene in arbuscular mycorrhizal fungi.</title>
        <authorList>
            <person name="Maeda T."/>
            <person name="Kobayashi Y."/>
            <person name="Nakagawa T."/>
            <person name="Ezawa T."/>
            <person name="Yamaguchi K."/>
            <person name="Bino T."/>
            <person name="Nishimoto Y."/>
            <person name="Shigenobu S."/>
            <person name="Kawaguchi M."/>
        </authorList>
    </citation>
    <scope>NUCLEOTIDE SEQUENCE</scope>
    <source>
        <strain evidence="2">HR1</strain>
    </source>
</reference>
<dbReference type="InterPro" id="IPR031248">
    <property type="entry name" value="RNF213"/>
</dbReference>
<dbReference type="EMBL" id="BLAL01000011">
    <property type="protein sequence ID" value="GES73775.1"/>
    <property type="molecule type" value="Genomic_DNA"/>
</dbReference>
<gene>
    <name evidence="2" type="ORF">RCL2_000129000</name>
</gene>
<dbReference type="Gene3D" id="3.40.50.300">
    <property type="entry name" value="P-loop containing nucleotide triphosphate hydrolases"/>
    <property type="match status" value="1"/>
</dbReference>
<feature type="domain" description="AAA+ ATPase" evidence="1">
    <location>
        <begin position="2071"/>
        <end position="2219"/>
    </location>
</feature>
<feature type="domain" description="AAA+ ATPase" evidence="1">
    <location>
        <begin position="1753"/>
        <end position="1873"/>
    </location>
</feature>
<dbReference type="PANTHER" id="PTHR22605">
    <property type="entry name" value="RZ-TYPE DOMAIN-CONTAINING PROTEIN"/>
    <property type="match status" value="1"/>
</dbReference>
<evidence type="ECO:0000313" key="3">
    <source>
        <dbReference type="Proteomes" id="UP000615446"/>
    </source>
</evidence>
<dbReference type="GO" id="GO:0004842">
    <property type="term" value="F:ubiquitin-protein transferase activity"/>
    <property type="evidence" value="ECO:0007669"/>
    <property type="project" value="InterPro"/>
</dbReference>
<dbReference type="InterPro" id="IPR003593">
    <property type="entry name" value="AAA+_ATPase"/>
</dbReference>
<dbReference type="SMART" id="SM00382">
    <property type="entry name" value="AAA"/>
    <property type="match status" value="2"/>
</dbReference>
<evidence type="ECO:0000313" key="2">
    <source>
        <dbReference type="EMBL" id="GES73775.1"/>
    </source>
</evidence>
<protein>
    <recommendedName>
        <fullName evidence="1">AAA+ ATPase domain-containing protein</fullName>
    </recommendedName>
</protein>
<sequence length="3909" mass="459243">MENNTLSFTFHILLPENIERIGQPVILGDVKELGCWKNPIVKLRQPSPRNPTYWKSDPVTISGSNFEKIQYKYAINTSTSSLFGGEENIEFEGIDAQDNRTLNIKVKDQFDIWKIRGFAFVDCIYDSIENNNLKDKVVEYQHLLTLHNDLTIRASNPKFIIDRIDNLKEKRLFLCVLLGYYISKRKGSTHELPDDFPSNLLLDALQDYKQEILPLDTKDQMYTAIIALIKHNSDRTKFDWLIIFTIATEVDPNYTFIDLLKPLKYSDDSLARFISGFKIVKPYIDDIEPETYIKIAKWLIQLCFNMDCLLTIWCDILIHSNEIDRSIIKWLIQQIRECISRDDAVTLEYHFKSFQIDYRHDISEVFRSHVLFLLKDLNRHWSKKNITAINNLLRNGSLCWNRDEVIQLLGFVSQSNTLELLSIFPEILDECFRNDFSDTGKEKISKICVAWFKNLLIQFDAVTSTRYKKENNIVILIFSHLERVYPLLGHRKNVWQGLMAIAIERVRVCSESQIFGATKFLIRIKQREIRTLFLDITKEILNESIQQINDQLISKIYVICDCDCESKILMVPNMMSEAVLCHIITILQNQLSVANNPSEHHLNILRASEFWRIIFRATGEVAKLHSNPFVKHVKESINELGGLLCEKTVNMQLLQQLLECTDERLFQHFDAAISKENSIEDVIVSRYEIVELRKLYNNFKTKLDVLFKFYTDFCLVNQVTDVDDYIKDIKNHKQNLNKVMLKEVLSSDYLAFHGKTWDSARCYYNFGQSQSFQNILEACIREDTAATKVEYIAQILMPDVFKRYNTITNVNAELDLMESYKCYKSEHPSVIPHWIERLEELEAVLQFFEMARSDDDLLAKSIRILKDDSMKSSQINDFFSYLDKNLSNVNDECWKLIKELSNADDFISFLKEIAEHDIKNLINGIDDHSVKRLIQELIQVKQILLPVMTKNTESITGFLASLSNAIDKNPTLGARIALCNSFNMKLRNMYKNIENRGEVTKEKIKNAVLNGTFTFSCDQGEDECIVSLQYPSKSNVKYNLNEILDLREQALRIAKQKNLNNKESENTDEFVAQVDIAQEVINIISMLIQMGHFNYRKFIKELRGTDKMKVYLNSLKEELEKWRGIVDRAQKKYYSLTFFSARHILSFYDYFMSEELDKENEKECETLIRFVNSRAQLPSRENVYGISRKFKDHFGILCEIGEELEKIFRDIPKQPRKFKIAEQYVLSDLFRKRKLFVVPYPDKSRVSNIIMSLYVNYGYYPEPWQLLICNITTTMEELTIFINRSFFASKNGYNNCLFCIANLELLDIELQHYLLNYVKEMQLKYINENYLLALLCCLRGFNYILDYHSFDVQEINELDAEILQEVYRGLFSKITCITSDLSGQGKTEWIKETSYSKQKTPLSFLISDKMDLKYLVNKLKGCNLSHTQNLHINILSSDCPEDVNLFLFGLLTFKIVLHNNIIASIPDTFIFIEISSSMKQNLFNIFPIIKYLSFKHLSWNIKDFKISQEITSLIQVVCYFLNLYDNGKIDTEEIFFQESEFIKEPLSEEVCQYLIMKYFLGESDKIRFSFRYIEFFFNLLKDQLIRFSSNKDFTLENLKLKLRETNANIADISHIKSMIIKLLLSTSKDIMIPSIRSKSDQLKYLMPKYNDVIVQYFSSNDYILFFNFQNSLIMLYQDKNKVSDNIKLLLKSQAPDNPENWKLDDYSTMSTTELLIKLETMTRKSNEKLELPNYALTVDNLMKMVLLLLRVNTSIPVVICGEAGCGKTSLIAYLAMIVEVQFLTLNLHAGIDEGIIVRFMNDASKKAKNGKIWLFFDEINTCDHMGLLVNLISHRMFNGKLIHPNIRLLAACNPYRLRAKAQGDTNLTNKVKKYEEQSNLVYQVKPLPDQILDYVWNYDILNPNDEYKYIQIMVEKELKKLSHPVFIELLFASQKFIRRVEQPYSVSLRDVKRAITLVKFFCNSLEYRPAYKKGHKYPPSGNPTITIRSYVLALSLCYHSRLYDQNLRKQYCYEMEQILQNHKAYVGDNMFIKIIREEQEDYINRMQCPPNIAHSETLLENVLAMIVCILTRIPLFLIGTTGSSKSFAIRLISSNLRGSDSNDEYFRKLPQLYLIPHQGSSSSTSDGIIKVFDKANKYQETTSNQFPVISVALLDNVDLAETSHFNPLKVLHSLLEPSYPATGPTVSVIGISTWRLDNSKSSRALLVQRPQFSLDDLIDTAEHLSNSKVIGYGQRNALELLAKAYYDYEKHGQAIPNFHGLRDYYALVKQLSLDEMTPENIQMVLARNFGGTENNQLYEKYFGNVLRTFNSHKPWFYKPIPIGRLIDSNLDDPGSRHLMVIGKIDTIISLLTYQLKRRDLDPVVILGSQFSEDQDDYAYSTLRRIMMCVEEGRLLILTDLETIYGSLYDLWNQNYIVLGDKENPKYYTRVALGAYANPILYVSPNFKCIVVMDENNLTSADPSFLNRLEKQKMSIADMLDNRQKLLVEDLDSWTKRITLLRANSVTRLYSRFTQKDLFIGFDKDETLQSLVINTTMNNPEADDDEILEKCKESLIAIATSDGIIRAAEFSILEKDEVNRWKYVYFHQQYHDSLYDYFNALFDQEKFLVYLEGQLVIINTFSKINTDFKSCLRDYLSYQVYNLSIIKTEAQISRIVKNFFFESMDQLLILQCDVNSTNTKCVKLVKYIIEQFRSEFLVKKETCEMDMPIKHACIIFHIQRNYELSLITSNFMCGWKLVTIESLEPSDIPLICSLDKSLYDIIHLTIPFEKFLQEILLQDHQHSDRSYMNHIRTLKKEILNDSRIMQYIKTKTIEWILENHKNWQCEAASNKRDLSMFTCFSLTLQNYVEKIIRQTIYKVLYSIEKKLPEVFKNESNEFKMKKIVHLWKLSFIDKIIKNDDLFDPRLTLIPSEVINDLEFPFSYYFLINYYKRYYFEELDILTQDSDNIEELIEDHIEDFRNNLVHIHPNFDNLQKYLELYYDDFIRIILTIYSIKEVNKENLNFIFKYLIGDKFVEDPFVLHIYLWKYEAKIMVQLELVEKFPELIKKAQNDFIIYGKLDQYLFEESIKLILQNICDDKPWKQDMDVILSINNYRIIELKNFSNLRLLFLCNDLLKINSIPIEKIKEIIYLRKSVKRQEFITPEIIDLVFNNKFDNNNDVIPITSFISRSLKFIPLESEVRLILYKNIFSQNFFKLMNSSIVEKIFTTEIQQDEQIFFTLIKNSDEALQLSIRLKIINDNIKSVDSYMAEFCCETIQTIFNRFKLNELLPYFKNTIESLMKQEDLPLQQITSIAFLKEFINKFWKNYFKKDNSLSKSLIKEINNIMKISGHPFIHSMQSYFILDLNKQCSFNIEQLEILKKEFLFFENFTGMRINANMEMKFLPRLWKPARKVLFKDFHVFCINNLNDYSFLSVFFKHYENLKLIKYLYPIIRFVKILNFKLEYHLTRKAAQILTFHEFIKKESADDNEYANLKSLFEEFAISWNSIISHINQYQFEGLLNKPYMNLELPVIFGLIEQKDNGIYLCAILDFLIKLHNEFLNDVETILIEKCGSLNFIEELSWNYLNSKLYFTTSTVTQAQDINFINFEWNGKILKYSQRNVNIKRDTDFIFDLQKIEMKLAKKLVCGKVYFEMEDNQFYLKNFSFKYELFYNSPRIIFDIKNTLLQEPILADKMTTISVIFQQSIILNSSSNSIKLSELLLLFEITICFIKELSIRNNNILILDFINQWLKLARYNITSINILNEFSLKHIIAFYELVEEQVANTLIHNIDDKFKIPLTQQLKDSINNILDYHDSEDQNQQLISAKAFVLALKRFIYRFLLIDSNIENMRLYTYFLDFTLNLWTSNINRGLVKKLFPTCLLVSHAYNSYVFLLNEVEKAINERQHSKSFASTSSTTTRKTLIKKIKKFTD</sequence>